<dbReference type="GO" id="GO:0005524">
    <property type="term" value="F:ATP binding"/>
    <property type="evidence" value="ECO:0007669"/>
    <property type="project" value="UniProtKB-KW"/>
</dbReference>
<evidence type="ECO:0000313" key="16">
    <source>
        <dbReference type="EMBL" id="SFF81709.1"/>
    </source>
</evidence>
<dbReference type="GO" id="GO:0000155">
    <property type="term" value="F:phosphorelay sensor kinase activity"/>
    <property type="evidence" value="ECO:0007669"/>
    <property type="project" value="InterPro"/>
</dbReference>
<comment type="subcellular location">
    <subcellularLocation>
        <location evidence="2">Cell membrane</location>
        <topology evidence="2">Multi-pass membrane protein</topology>
    </subcellularLocation>
</comment>
<evidence type="ECO:0000256" key="6">
    <source>
        <dbReference type="ARBA" id="ARBA00022679"/>
    </source>
</evidence>
<keyword evidence="7 14" id="KW-0812">Transmembrane</keyword>
<keyword evidence="4" id="KW-1003">Cell membrane</keyword>
<dbReference type="SUPFAM" id="SSF47384">
    <property type="entry name" value="Homodimeric domain of signal transducing histidine kinase"/>
    <property type="match status" value="1"/>
</dbReference>
<dbReference type="EC" id="2.7.13.3" evidence="3"/>
<dbReference type="PANTHER" id="PTHR45528:SF1">
    <property type="entry name" value="SENSOR HISTIDINE KINASE CPXA"/>
    <property type="match status" value="1"/>
</dbReference>
<dbReference type="SUPFAM" id="SSF55874">
    <property type="entry name" value="ATPase domain of HSP90 chaperone/DNA topoisomerase II/histidine kinase"/>
    <property type="match status" value="1"/>
</dbReference>
<dbReference type="OrthoDB" id="9121563at2"/>
<evidence type="ECO:0000313" key="17">
    <source>
        <dbReference type="Proteomes" id="UP000198623"/>
    </source>
</evidence>
<proteinExistence type="predicted"/>
<comment type="catalytic activity">
    <reaction evidence="1">
        <text>ATP + protein L-histidine = ADP + protein N-phospho-L-histidine.</text>
        <dbReference type="EC" id="2.7.13.3"/>
    </reaction>
</comment>
<keyword evidence="8" id="KW-0547">Nucleotide-binding</keyword>
<evidence type="ECO:0000256" key="4">
    <source>
        <dbReference type="ARBA" id="ARBA00022475"/>
    </source>
</evidence>
<dbReference type="EMBL" id="FOOU01000001">
    <property type="protein sequence ID" value="SFF81709.1"/>
    <property type="molecule type" value="Genomic_DNA"/>
</dbReference>
<evidence type="ECO:0000256" key="12">
    <source>
        <dbReference type="ARBA" id="ARBA00023012"/>
    </source>
</evidence>
<evidence type="ECO:0000256" key="13">
    <source>
        <dbReference type="ARBA" id="ARBA00023136"/>
    </source>
</evidence>
<dbReference type="GO" id="GO:0005886">
    <property type="term" value="C:plasma membrane"/>
    <property type="evidence" value="ECO:0007669"/>
    <property type="project" value="UniProtKB-SubCell"/>
</dbReference>
<evidence type="ECO:0000256" key="5">
    <source>
        <dbReference type="ARBA" id="ARBA00022553"/>
    </source>
</evidence>
<evidence type="ECO:0000256" key="7">
    <source>
        <dbReference type="ARBA" id="ARBA00022692"/>
    </source>
</evidence>
<keyword evidence="11 14" id="KW-1133">Transmembrane helix</keyword>
<name>A0A1I2LT69_9GAMM</name>
<keyword evidence="6" id="KW-0808">Transferase</keyword>
<evidence type="ECO:0000256" key="8">
    <source>
        <dbReference type="ARBA" id="ARBA00022741"/>
    </source>
</evidence>
<feature type="transmembrane region" description="Helical" evidence="14">
    <location>
        <begin position="9"/>
        <end position="35"/>
    </location>
</feature>
<evidence type="ECO:0000256" key="1">
    <source>
        <dbReference type="ARBA" id="ARBA00000085"/>
    </source>
</evidence>
<feature type="domain" description="Histidine kinase" evidence="15">
    <location>
        <begin position="227"/>
        <end position="409"/>
    </location>
</feature>
<sequence>MKIRPSLKLYFFAMMIMTGVVTISVMSVVSINYFFAGIDFSMSGAMRSYAYKQPVSNGNPVTFNDFVVASQWDDLPAPIKANLKEHELIEGDLLKHIDGNPLFAKPKAGYFAMKVSRDGQVRYVSSMFTREKNTRLTAGPPPEFLYIILIALVAIALFSLVPYFILRNVASPVEKLIAWATQLNKEQLSQPIPDFYYSELNSLATMVQSSLQSVQESLEREQRFLGYASHELRTPIAVTRTNTELLRKMMLKNISQEKQLQVLERIERASFTMTDLTETLLWLNRQSDKSMPIKPVSIGLLSKQLLEELSYLINGKMVEVTVETDETTYLLPEALCRIILTNLIRNALQHTSEGTVAIKQSDACLIISNQNVTSSHKSDELGFGLGLELTERLVQHYGWQYQNVTTNNGHYVEINFCSDANVTCKEAI</sequence>
<dbReference type="Gene3D" id="1.10.287.130">
    <property type="match status" value="1"/>
</dbReference>
<dbReference type="InterPro" id="IPR003661">
    <property type="entry name" value="HisK_dim/P_dom"/>
</dbReference>
<keyword evidence="10" id="KW-0067">ATP-binding</keyword>
<dbReference type="Gene3D" id="3.30.565.10">
    <property type="entry name" value="Histidine kinase-like ATPase, C-terminal domain"/>
    <property type="match status" value="1"/>
</dbReference>
<evidence type="ECO:0000256" key="10">
    <source>
        <dbReference type="ARBA" id="ARBA00022840"/>
    </source>
</evidence>
<evidence type="ECO:0000259" key="15">
    <source>
        <dbReference type="PROSITE" id="PS50109"/>
    </source>
</evidence>
<keyword evidence="13 14" id="KW-0472">Membrane</keyword>
<evidence type="ECO:0000256" key="11">
    <source>
        <dbReference type="ARBA" id="ARBA00022989"/>
    </source>
</evidence>
<gene>
    <name evidence="16" type="ORF">SAMN05216175_101201</name>
</gene>
<dbReference type="SMART" id="SM00388">
    <property type="entry name" value="HisKA"/>
    <property type="match status" value="1"/>
</dbReference>
<feature type="transmembrane region" description="Helical" evidence="14">
    <location>
        <begin position="144"/>
        <end position="166"/>
    </location>
</feature>
<dbReference type="InterPro" id="IPR036890">
    <property type="entry name" value="HATPase_C_sf"/>
</dbReference>
<protein>
    <recommendedName>
        <fullName evidence="3">histidine kinase</fullName>
        <ecNumber evidence="3">2.7.13.3</ecNumber>
    </recommendedName>
</protein>
<dbReference type="PANTHER" id="PTHR45528">
    <property type="entry name" value="SENSOR HISTIDINE KINASE CPXA"/>
    <property type="match status" value="1"/>
</dbReference>
<dbReference type="PROSITE" id="PS50109">
    <property type="entry name" value="HIS_KIN"/>
    <property type="match status" value="1"/>
</dbReference>
<evidence type="ECO:0000256" key="14">
    <source>
        <dbReference type="SAM" id="Phobius"/>
    </source>
</evidence>
<dbReference type="Gene3D" id="6.10.340.10">
    <property type="match status" value="1"/>
</dbReference>
<evidence type="ECO:0000256" key="9">
    <source>
        <dbReference type="ARBA" id="ARBA00022777"/>
    </source>
</evidence>
<evidence type="ECO:0000256" key="2">
    <source>
        <dbReference type="ARBA" id="ARBA00004651"/>
    </source>
</evidence>
<keyword evidence="5" id="KW-0597">Phosphoprotein</keyword>
<dbReference type="InterPro" id="IPR005467">
    <property type="entry name" value="His_kinase_dom"/>
</dbReference>
<reference evidence="17" key="1">
    <citation type="submission" date="2016-10" db="EMBL/GenBank/DDBJ databases">
        <authorList>
            <person name="Varghese N."/>
            <person name="Submissions S."/>
        </authorList>
    </citation>
    <scope>NUCLEOTIDE SEQUENCE [LARGE SCALE GENOMIC DNA]</scope>
    <source>
        <strain evidence="17">CGMCC 1.10971</strain>
    </source>
</reference>
<dbReference type="InterPro" id="IPR036097">
    <property type="entry name" value="HisK_dim/P_sf"/>
</dbReference>
<organism evidence="16 17">
    <name type="scientific">Neptunomonas qingdaonensis</name>
    <dbReference type="NCBI Taxonomy" id="1045558"/>
    <lineage>
        <taxon>Bacteria</taxon>
        <taxon>Pseudomonadati</taxon>
        <taxon>Pseudomonadota</taxon>
        <taxon>Gammaproteobacteria</taxon>
        <taxon>Oceanospirillales</taxon>
        <taxon>Oceanospirillaceae</taxon>
        <taxon>Neptunomonas</taxon>
    </lineage>
</organism>
<accession>A0A1I2LT69</accession>
<keyword evidence="17" id="KW-1185">Reference proteome</keyword>
<dbReference type="AlphaFoldDB" id="A0A1I2LT69"/>
<keyword evidence="12" id="KW-0902">Two-component regulatory system</keyword>
<dbReference type="CDD" id="cd00082">
    <property type="entry name" value="HisKA"/>
    <property type="match status" value="1"/>
</dbReference>
<dbReference type="InterPro" id="IPR050398">
    <property type="entry name" value="HssS/ArlS-like"/>
</dbReference>
<evidence type="ECO:0000256" key="3">
    <source>
        <dbReference type="ARBA" id="ARBA00012438"/>
    </source>
</evidence>
<keyword evidence="9 16" id="KW-0418">Kinase</keyword>
<dbReference type="STRING" id="1045558.SAMN05216175_101201"/>
<dbReference type="Proteomes" id="UP000198623">
    <property type="component" value="Unassembled WGS sequence"/>
</dbReference>
<dbReference type="Pfam" id="PF00512">
    <property type="entry name" value="HisKA"/>
    <property type="match status" value="1"/>
</dbReference>